<dbReference type="FunFam" id="3.30.360.10:FF:000002">
    <property type="entry name" value="Glyceraldehyde-3-phosphate dehydrogenase"/>
    <property type="match status" value="1"/>
</dbReference>
<dbReference type="GO" id="GO:0016620">
    <property type="term" value="F:oxidoreductase activity, acting on the aldehyde or oxo group of donors, NAD or NADP as acceptor"/>
    <property type="evidence" value="ECO:0007669"/>
    <property type="project" value="InterPro"/>
</dbReference>
<feature type="binding site" evidence="5">
    <location>
        <begin position="12"/>
        <end position="13"/>
    </location>
    <ligand>
        <name>NAD(+)</name>
        <dbReference type="ChEBI" id="CHEBI:57540"/>
    </ligand>
</feature>
<feature type="binding site" evidence="5">
    <location>
        <position position="317"/>
    </location>
    <ligand>
        <name>NAD(+)</name>
        <dbReference type="ChEBI" id="CHEBI:57540"/>
    </ligand>
</feature>
<evidence type="ECO:0000313" key="10">
    <source>
        <dbReference type="EMBL" id="VEU83204.1"/>
    </source>
</evidence>
<dbReference type="PANTHER" id="PTHR43148">
    <property type="entry name" value="GLYCERALDEHYDE-3-PHOSPHATE DEHYDROGENASE 2"/>
    <property type="match status" value="1"/>
</dbReference>
<keyword evidence="11" id="KW-1185">Reference proteome</keyword>
<dbReference type="CDD" id="cd05214">
    <property type="entry name" value="GAPDH_I_N"/>
    <property type="match status" value="1"/>
</dbReference>
<dbReference type="InterPro" id="IPR020830">
    <property type="entry name" value="GlycerAld_3-P_DH_AS"/>
</dbReference>
<sequence>MAIKVAINGFGRIGRLAFRLMSDNPAFDIVAINDLSDAETLAYLLKYDTAQGQFKGHEVSFEGDKLIVDGKAITIYAQKDPATLPWGQLGIDVVLESTGLFTSADKAGAHIQAGAKKVVISAPATGEGIKTIVYNVNDNILDGSETIVSGASCTTNALAPVAKVLNDNFGIVQGFMTTVHAYTNDQSLMDQPHKKGILSRRGRAAAASIIPSSTGAAAAIGLVLPELKGKLDGTALRVPTVTGSIVDLTVELSRAVTLEEVDAAFKAAANETLAYMADPIVSADVIGTSFGSLYDAHTTQILKTNPKFVKIMTWYDNEMSYTSQLVRTMTKLASLIK</sequence>
<dbReference type="InterPro" id="IPR020831">
    <property type="entry name" value="GlycerAld/Erythrose_P_DH"/>
</dbReference>
<dbReference type="SMART" id="SM00846">
    <property type="entry name" value="Gp_dh_N"/>
    <property type="match status" value="1"/>
</dbReference>
<evidence type="ECO:0000313" key="11">
    <source>
        <dbReference type="Proteomes" id="UP000290909"/>
    </source>
</evidence>
<comment type="similarity">
    <text evidence="1 7">Belongs to the glyceraldehyde-3-phosphate dehydrogenase family.</text>
</comment>
<dbReference type="GO" id="GO:0006006">
    <property type="term" value="P:glucose metabolic process"/>
    <property type="evidence" value="ECO:0007669"/>
    <property type="project" value="InterPro"/>
</dbReference>
<dbReference type="Gene3D" id="3.30.360.10">
    <property type="entry name" value="Dihydrodipicolinate Reductase, domain 2"/>
    <property type="match status" value="1"/>
</dbReference>
<dbReference type="GO" id="GO:0051287">
    <property type="term" value="F:NAD binding"/>
    <property type="evidence" value="ECO:0007669"/>
    <property type="project" value="InterPro"/>
</dbReference>
<dbReference type="Pfam" id="PF00044">
    <property type="entry name" value="Gp_dh_N"/>
    <property type="match status" value="1"/>
</dbReference>
<dbReference type="InterPro" id="IPR020829">
    <property type="entry name" value="GlycerAld_3-P_DH_cat"/>
</dbReference>
<feature type="binding site" evidence="4">
    <location>
        <position position="183"/>
    </location>
    <ligand>
        <name>D-glyceraldehyde 3-phosphate</name>
        <dbReference type="ChEBI" id="CHEBI:59776"/>
    </ligand>
</feature>
<evidence type="ECO:0000256" key="5">
    <source>
        <dbReference type="PIRSR" id="PIRSR000149-3"/>
    </source>
</evidence>
<feature type="binding site" evidence="5">
    <location>
        <position position="121"/>
    </location>
    <ligand>
        <name>NAD(+)</name>
        <dbReference type="ChEBI" id="CHEBI:57540"/>
    </ligand>
</feature>
<evidence type="ECO:0000256" key="7">
    <source>
        <dbReference type="RuleBase" id="RU000397"/>
    </source>
</evidence>
<dbReference type="PIRSF" id="PIRSF000149">
    <property type="entry name" value="GAP_DH"/>
    <property type="match status" value="1"/>
</dbReference>
<evidence type="ECO:0000256" key="6">
    <source>
        <dbReference type="PIRSR" id="PIRSR000149-4"/>
    </source>
</evidence>
<dbReference type="Gene3D" id="3.40.50.720">
    <property type="entry name" value="NAD(P)-binding Rossmann-like Domain"/>
    <property type="match status" value="1"/>
</dbReference>
<dbReference type="RefSeq" id="WP_035369990.1">
    <property type="nucleotide sequence ID" value="NZ_LR215050.1"/>
</dbReference>
<reference evidence="10 11" key="1">
    <citation type="submission" date="2019-01" db="EMBL/GenBank/DDBJ databases">
        <authorList>
            <consortium name="Pathogen Informatics"/>
        </authorList>
    </citation>
    <scope>NUCLEOTIDE SEQUENCE [LARGE SCALE GENOMIC DNA]</scope>
    <source>
        <strain evidence="10 11">NCTC10172</strain>
    </source>
</reference>
<dbReference type="InterPro" id="IPR036291">
    <property type="entry name" value="NAD(P)-bd_dom_sf"/>
</dbReference>
<feature type="binding site" evidence="5">
    <location>
        <position position="34"/>
    </location>
    <ligand>
        <name>NAD(+)</name>
        <dbReference type="ChEBI" id="CHEBI:57540"/>
    </ligand>
</feature>
<dbReference type="Proteomes" id="UP000290909">
    <property type="component" value="Chromosome"/>
</dbReference>
<evidence type="ECO:0000259" key="9">
    <source>
        <dbReference type="SMART" id="SM00846"/>
    </source>
</evidence>
<dbReference type="Pfam" id="PF02800">
    <property type="entry name" value="Gp_dh_C"/>
    <property type="match status" value="1"/>
</dbReference>
<feature type="binding site" evidence="4">
    <location>
        <begin position="152"/>
        <end position="154"/>
    </location>
    <ligand>
        <name>D-glyceraldehyde 3-phosphate</name>
        <dbReference type="ChEBI" id="CHEBI:59776"/>
    </ligand>
</feature>
<dbReference type="EMBL" id="LR215050">
    <property type="protein sequence ID" value="VEU83204.1"/>
    <property type="molecule type" value="Genomic_DNA"/>
</dbReference>
<keyword evidence="5" id="KW-0547">Nucleotide-binding</keyword>
<dbReference type="GO" id="GO:0050661">
    <property type="term" value="F:NADP binding"/>
    <property type="evidence" value="ECO:0007669"/>
    <property type="project" value="InterPro"/>
</dbReference>
<dbReference type="InterPro" id="IPR020828">
    <property type="entry name" value="GlycerAld_3-P_DH_NAD(P)-bd"/>
</dbReference>
<dbReference type="CDD" id="cd18126">
    <property type="entry name" value="GAPDH_I_C"/>
    <property type="match status" value="1"/>
</dbReference>
<accession>A0A449BL85</accession>
<dbReference type="KEGG" id="ahk:NCTC10172_01263"/>
<evidence type="ECO:0000256" key="4">
    <source>
        <dbReference type="PIRSR" id="PIRSR000149-2"/>
    </source>
</evidence>
<keyword evidence="2 8" id="KW-0560">Oxidoreductase</keyword>
<dbReference type="PRINTS" id="PR00078">
    <property type="entry name" value="G3PDHDRGNASE"/>
</dbReference>
<name>A0A449BL85_9MOLU</name>
<feature type="site" description="Activates thiol group during catalysis" evidence="6">
    <location>
        <position position="180"/>
    </location>
</feature>
<dbReference type="SUPFAM" id="SSF55347">
    <property type="entry name" value="Glyceraldehyde-3-phosphate dehydrogenase-like, C-terminal domain"/>
    <property type="match status" value="1"/>
</dbReference>
<dbReference type="STRING" id="1408416.GCA_000702765_01257"/>
<organism evidence="10 11">
    <name type="scientific">Acholeplasma hippikon</name>
    <dbReference type="NCBI Taxonomy" id="264636"/>
    <lineage>
        <taxon>Bacteria</taxon>
        <taxon>Bacillati</taxon>
        <taxon>Mycoplasmatota</taxon>
        <taxon>Mollicutes</taxon>
        <taxon>Acholeplasmatales</taxon>
        <taxon>Acholeplasmataceae</taxon>
        <taxon>Acholeplasma</taxon>
    </lineage>
</organism>
<evidence type="ECO:0000256" key="2">
    <source>
        <dbReference type="ARBA" id="ARBA00023002"/>
    </source>
</evidence>
<gene>
    <name evidence="10" type="primary">gapA</name>
    <name evidence="10" type="ORF">NCTC10172_01263</name>
</gene>
<evidence type="ECO:0000256" key="3">
    <source>
        <dbReference type="PIRSR" id="PIRSR000149-1"/>
    </source>
</evidence>
<feature type="domain" description="Glyceraldehyde 3-phosphate dehydrogenase NAD(P) binding" evidence="9">
    <location>
        <begin position="3"/>
        <end position="153"/>
    </location>
</feature>
<dbReference type="FunFam" id="3.40.50.720:FF:000001">
    <property type="entry name" value="Glyceraldehyde-3-phosphate dehydrogenase"/>
    <property type="match status" value="1"/>
</dbReference>
<dbReference type="SUPFAM" id="SSF51735">
    <property type="entry name" value="NAD(P)-binding Rossmann-fold domains"/>
    <property type="match status" value="1"/>
</dbReference>
<protein>
    <recommendedName>
        <fullName evidence="8">Glyceraldehyde-3-phosphate dehydrogenase</fullName>
        <ecNumber evidence="8">1.2.1.-</ecNumber>
    </recommendedName>
</protein>
<dbReference type="PROSITE" id="PS00071">
    <property type="entry name" value="GAPDH"/>
    <property type="match status" value="1"/>
</dbReference>
<dbReference type="InterPro" id="IPR006424">
    <property type="entry name" value="Glyceraldehyde-3-P_DH_1"/>
</dbReference>
<feature type="binding site" evidence="4">
    <location>
        <position position="237"/>
    </location>
    <ligand>
        <name>D-glyceraldehyde 3-phosphate</name>
        <dbReference type="ChEBI" id="CHEBI:59776"/>
    </ligand>
</feature>
<evidence type="ECO:0000256" key="8">
    <source>
        <dbReference type="RuleBase" id="RU361160"/>
    </source>
</evidence>
<keyword evidence="5" id="KW-0520">NAD</keyword>
<feature type="active site" description="Nucleophile" evidence="3">
    <location>
        <position position="153"/>
    </location>
</feature>
<proteinExistence type="inferred from homology"/>
<feature type="binding site" evidence="4">
    <location>
        <begin position="214"/>
        <end position="215"/>
    </location>
    <ligand>
        <name>D-glyceraldehyde 3-phosphate</name>
        <dbReference type="ChEBI" id="CHEBI:59776"/>
    </ligand>
</feature>
<dbReference type="EC" id="1.2.1.-" evidence="8"/>
<dbReference type="NCBIfam" id="TIGR01534">
    <property type="entry name" value="GAPDH-I"/>
    <property type="match status" value="1"/>
</dbReference>
<dbReference type="AlphaFoldDB" id="A0A449BL85"/>
<evidence type="ECO:0000256" key="1">
    <source>
        <dbReference type="ARBA" id="ARBA00007406"/>
    </source>
</evidence>